<keyword evidence="5 11" id="KW-0418">Kinase</keyword>
<dbReference type="InterPro" id="IPR001789">
    <property type="entry name" value="Sig_transdc_resp-reg_receiver"/>
</dbReference>
<dbReference type="InterPro" id="IPR000014">
    <property type="entry name" value="PAS"/>
</dbReference>
<feature type="domain" description="PAS" evidence="9">
    <location>
        <begin position="442"/>
        <end position="513"/>
    </location>
</feature>
<dbReference type="EMBL" id="CP002102">
    <property type="protein sequence ID" value="ADL00517.1"/>
    <property type="molecule type" value="Genomic_DNA"/>
</dbReference>
<evidence type="ECO:0000259" key="8">
    <source>
        <dbReference type="PROSITE" id="PS50110"/>
    </source>
</evidence>
<dbReference type="SUPFAM" id="SSF55781">
    <property type="entry name" value="GAF domain-like"/>
    <property type="match status" value="1"/>
</dbReference>
<dbReference type="SMART" id="SM00388">
    <property type="entry name" value="HisKA"/>
    <property type="match status" value="1"/>
</dbReference>
<dbReference type="Pfam" id="PF08448">
    <property type="entry name" value="PAS_4"/>
    <property type="match status" value="2"/>
</dbReference>
<dbReference type="RefSeq" id="WP_013268620.1">
    <property type="nucleotide sequence ID" value="NC_014375.1"/>
</dbReference>
<dbReference type="InterPro" id="IPR005467">
    <property type="entry name" value="His_kinase_dom"/>
</dbReference>
<dbReference type="InterPro" id="IPR004358">
    <property type="entry name" value="Sig_transdc_His_kin-like_C"/>
</dbReference>
<dbReference type="Gene3D" id="3.30.565.10">
    <property type="entry name" value="Histidine kinase-like ATPase, C-terminal domain"/>
    <property type="match status" value="1"/>
</dbReference>
<dbReference type="PRINTS" id="PR00344">
    <property type="entry name" value="BCTRLSENSOR"/>
</dbReference>
<dbReference type="SUPFAM" id="SSF47384">
    <property type="entry name" value="Homodimeric domain of signal transducing histidine kinase"/>
    <property type="match status" value="1"/>
</dbReference>
<keyword evidence="3 6" id="KW-0597">Phosphoprotein</keyword>
<dbReference type="STRING" id="633149.Bresu_1205"/>
<dbReference type="Gene3D" id="3.30.450.20">
    <property type="entry name" value="PAS domain"/>
    <property type="match status" value="4"/>
</dbReference>
<evidence type="ECO:0000256" key="1">
    <source>
        <dbReference type="ARBA" id="ARBA00000085"/>
    </source>
</evidence>
<dbReference type="GO" id="GO:0000155">
    <property type="term" value="F:phosphorelay sensor kinase activity"/>
    <property type="evidence" value="ECO:0007669"/>
    <property type="project" value="InterPro"/>
</dbReference>
<dbReference type="InterPro" id="IPR029016">
    <property type="entry name" value="GAF-like_dom_sf"/>
</dbReference>
<dbReference type="InterPro" id="IPR036890">
    <property type="entry name" value="HATPase_C_sf"/>
</dbReference>
<dbReference type="HOGENOM" id="CLU_000445_114_51_5"/>
<dbReference type="Gene3D" id="3.40.50.2300">
    <property type="match status" value="1"/>
</dbReference>
<dbReference type="SMART" id="SM00387">
    <property type="entry name" value="HATPase_c"/>
    <property type="match status" value="1"/>
</dbReference>
<evidence type="ECO:0000256" key="2">
    <source>
        <dbReference type="ARBA" id="ARBA00012438"/>
    </source>
</evidence>
<dbReference type="InterPro" id="IPR003661">
    <property type="entry name" value="HisK_dim/P_dom"/>
</dbReference>
<dbReference type="eggNOG" id="COG2203">
    <property type="taxonomic scope" value="Bacteria"/>
</dbReference>
<dbReference type="Gene3D" id="1.10.287.130">
    <property type="match status" value="1"/>
</dbReference>
<evidence type="ECO:0000256" key="5">
    <source>
        <dbReference type="ARBA" id="ARBA00022777"/>
    </source>
</evidence>
<evidence type="ECO:0000259" key="7">
    <source>
        <dbReference type="PROSITE" id="PS50109"/>
    </source>
</evidence>
<gene>
    <name evidence="11" type="ordered locus">Bresu_1205</name>
</gene>
<organism evidence="11 12">
    <name type="scientific">Brevundimonas subvibrioides (strain ATCC 15264 / DSM 4735 / LMG 14903 / NBRC 16000 / CB 81)</name>
    <name type="common">Caulobacter subvibrioides</name>
    <dbReference type="NCBI Taxonomy" id="633149"/>
    <lineage>
        <taxon>Bacteria</taxon>
        <taxon>Pseudomonadati</taxon>
        <taxon>Pseudomonadota</taxon>
        <taxon>Alphaproteobacteria</taxon>
        <taxon>Caulobacterales</taxon>
        <taxon>Caulobacteraceae</taxon>
        <taxon>Brevundimonas</taxon>
    </lineage>
</organism>
<proteinExistence type="predicted"/>
<evidence type="ECO:0000313" key="12">
    <source>
        <dbReference type="Proteomes" id="UP000002696"/>
    </source>
</evidence>
<dbReference type="SMART" id="SM00448">
    <property type="entry name" value="REC"/>
    <property type="match status" value="1"/>
</dbReference>
<dbReference type="InterPro" id="IPR000700">
    <property type="entry name" value="PAS-assoc_C"/>
</dbReference>
<feature type="domain" description="Histidine kinase" evidence="7">
    <location>
        <begin position="714"/>
        <end position="939"/>
    </location>
</feature>
<dbReference type="SUPFAM" id="SSF52172">
    <property type="entry name" value="CheY-like"/>
    <property type="match status" value="1"/>
</dbReference>
<dbReference type="InterPro" id="IPR035965">
    <property type="entry name" value="PAS-like_dom_sf"/>
</dbReference>
<dbReference type="EC" id="2.7.13.3" evidence="2"/>
<dbReference type="PROSITE" id="PS50109">
    <property type="entry name" value="HIS_KIN"/>
    <property type="match status" value="1"/>
</dbReference>
<dbReference type="BioCyc" id="BSUB633149:G1GM8-1202-MONOMER"/>
<dbReference type="Gene3D" id="3.30.450.40">
    <property type="match status" value="1"/>
</dbReference>
<dbReference type="SUPFAM" id="SSF55785">
    <property type="entry name" value="PYP-like sensor domain (PAS domain)"/>
    <property type="match status" value="4"/>
</dbReference>
<dbReference type="PANTHER" id="PTHR43065">
    <property type="entry name" value="SENSOR HISTIDINE KINASE"/>
    <property type="match status" value="1"/>
</dbReference>
<dbReference type="eggNOG" id="COG4191">
    <property type="taxonomic scope" value="Bacteria"/>
</dbReference>
<feature type="modified residue" description="4-aspartylphosphate" evidence="6">
    <location>
        <position position="1011"/>
    </location>
</feature>
<accession>D9QF32</accession>
<reference evidence="12" key="1">
    <citation type="journal article" date="2011" name="J. Bacteriol.">
        <title>Genome sequences of eight morphologically diverse alphaproteobacteria.</title>
        <authorList>
            <consortium name="US DOE Joint Genome Institute"/>
            <person name="Brown P.J."/>
            <person name="Kysela D.T."/>
            <person name="Buechlein A."/>
            <person name="Hemmerich C."/>
            <person name="Brun Y.V."/>
        </authorList>
    </citation>
    <scope>NUCLEOTIDE SEQUENCE [LARGE SCALE GENOMIC DNA]</scope>
    <source>
        <strain evidence="12">ATCC 15264 / DSM 4735 / LMG 14903 / NBRC 16000 / CB 81</strain>
    </source>
</reference>
<dbReference type="Pfam" id="PF08447">
    <property type="entry name" value="PAS_3"/>
    <property type="match status" value="2"/>
</dbReference>
<dbReference type="CDD" id="cd16919">
    <property type="entry name" value="HATPase_CckA-like"/>
    <property type="match status" value="1"/>
</dbReference>
<feature type="domain" description="Response regulatory" evidence="8">
    <location>
        <begin position="961"/>
        <end position="1077"/>
    </location>
</feature>
<dbReference type="InterPro" id="IPR003594">
    <property type="entry name" value="HATPase_dom"/>
</dbReference>
<evidence type="ECO:0000256" key="4">
    <source>
        <dbReference type="ARBA" id="ARBA00022679"/>
    </source>
</evidence>
<dbReference type="AlphaFoldDB" id="D9QF32"/>
<evidence type="ECO:0000256" key="3">
    <source>
        <dbReference type="ARBA" id="ARBA00022553"/>
    </source>
</evidence>
<dbReference type="Pfam" id="PF00072">
    <property type="entry name" value="Response_reg"/>
    <property type="match status" value="1"/>
</dbReference>
<sequence>MAGRIRAFDWAATPLGPISAWPQSLRTATGLLVASPIPMVMLWGADGVMIYNDAYSVFAGGRHPDLLGSKVREGWPEVADFNDNVMKVGLAGGTLAYRDQALTLHRHGWPEQVWMDLDYWPVPDESGAPAGVICTVTETTERNHLQARQAALLELNDAFRDLTDAGEIAYAGASILARALGTTRAGYGLVDAAAGTVDIQRDYRPADAVSLTGVVALADYGTFFPQLLKGEAVVIDDVATDPRTAGSLEAMRHLGVGSTVNIPLIEQGELVAIMYVGDVRPRHWTPAELALMREIKARVRTATERARTAAELADSEGRYRTLFDAMDEGFCIIQFVDGPDGPLSDYVHITANRAAAKHAGLAGVEGRSVRDLLGDEAADWVALYEEVLRTGRPIRVEHELKASGRWLEVAAFRIEPPERLQVAVLFKDLTARKAAETALRQSEAQFRAFTQAVPNHVWASRPDGEIYWYNDQVYAYTGHAIGDLDGTDAWAGVLHPDDAPGAAEAWWVALTTGQPYRAEFRIRRADGAWRWFTVSATPVRDADGQITGWVGANSDIDDIRGLNAQLEILLAGSKAERDRLWTLSADALARADYAGGLVAVNPAWTSILGWSEQELLTNPYANLINPDDADATLTALTRMGESGQAIRFENRILSKSGVWTPMGWTVTPEDDGVHFIAVGRDMTEDKAREAALAQAQEALRQSQKMEAVGQLTGGIAHDFNNLLAGISGALELLSKRLSEGRLNGMERYIDAAQGSAQRAASLTQRLLAFSRRQTLDPKPTDVNRLINGMEDLIRRSVGPDVEVEVVGAGGLWATRVDPSQLENALLNLCINGRDAMAPDGGRLTIETSNKWLDERAARERELAPGQYVSLCVTDTGSGMTPEVQAQAFDPFFTTKPLGQGTGLGLSMIHGFVRQSGGQVRIYSELGKGTTLCLYLPRYQGSVEAGEDVAATAVVEGGHGETVLVIDDEETVRMLVAEVLGEAGYNVIEAPDGPSGLDILRSDRRIDLLVSDVGLPGGMNGRQVADAARVTRPDLKVLFITGYAENAAVGNGLLAPGMEVLTKPFVMGDLAAKVHDMIEGPGGA</sequence>
<dbReference type="InterPro" id="IPR013656">
    <property type="entry name" value="PAS_4"/>
</dbReference>
<dbReference type="OrthoDB" id="7284568at2"/>
<dbReference type="NCBIfam" id="TIGR00229">
    <property type="entry name" value="sensory_box"/>
    <property type="match status" value="2"/>
</dbReference>
<dbReference type="InParanoid" id="D9QF32"/>
<dbReference type="SUPFAM" id="SSF55874">
    <property type="entry name" value="ATPase domain of HSP90 chaperone/DNA topoisomerase II/histidine kinase"/>
    <property type="match status" value="1"/>
</dbReference>
<evidence type="ECO:0000256" key="6">
    <source>
        <dbReference type="PROSITE-ProRule" id="PRU00169"/>
    </source>
</evidence>
<evidence type="ECO:0000259" key="10">
    <source>
        <dbReference type="PROSITE" id="PS50113"/>
    </source>
</evidence>
<dbReference type="InterPro" id="IPR001610">
    <property type="entry name" value="PAC"/>
</dbReference>
<dbReference type="SMART" id="SM00086">
    <property type="entry name" value="PAC"/>
    <property type="match status" value="3"/>
</dbReference>
<keyword evidence="12" id="KW-1185">Reference proteome</keyword>
<name>D9QF32_BRESC</name>
<comment type="catalytic activity">
    <reaction evidence="1">
        <text>ATP + protein L-histidine = ADP + protein N-phospho-L-histidine.</text>
        <dbReference type="EC" id="2.7.13.3"/>
    </reaction>
</comment>
<dbReference type="InterPro" id="IPR013655">
    <property type="entry name" value="PAS_fold_3"/>
</dbReference>
<dbReference type="PROSITE" id="PS50113">
    <property type="entry name" value="PAC"/>
    <property type="match status" value="1"/>
</dbReference>
<dbReference type="SMART" id="SM00065">
    <property type="entry name" value="GAF"/>
    <property type="match status" value="1"/>
</dbReference>
<dbReference type="Proteomes" id="UP000002696">
    <property type="component" value="Chromosome"/>
</dbReference>
<dbReference type="eggNOG" id="COG0784">
    <property type="taxonomic scope" value="Bacteria"/>
</dbReference>
<evidence type="ECO:0000259" key="9">
    <source>
        <dbReference type="PROSITE" id="PS50112"/>
    </source>
</evidence>
<keyword evidence="4" id="KW-0808">Transferase</keyword>
<protein>
    <recommendedName>
        <fullName evidence="2">histidine kinase</fullName>
        <ecNumber evidence="2">2.7.13.3</ecNumber>
    </recommendedName>
</protein>
<dbReference type="Pfam" id="PF02518">
    <property type="entry name" value="HATPase_c"/>
    <property type="match status" value="1"/>
</dbReference>
<dbReference type="Pfam" id="PF00512">
    <property type="entry name" value="HisKA"/>
    <property type="match status" value="1"/>
</dbReference>
<dbReference type="InterPro" id="IPR003018">
    <property type="entry name" value="GAF"/>
</dbReference>
<dbReference type="CDD" id="cd18161">
    <property type="entry name" value="REC_hyHK_blue-like"/>
    <property type="match status" value="1"/>
</dbReference>
<dbReference type="FunFam" id="3.30.450.20:FF:000099">
    <property type="entry name" value="Sensory box sensor histidine kinase"/>
    <property type="match status" value="1"/>
</dbReference>
<feature type="domain" description="PAC" evidence="10">
    <location>
        <begin position="516"/>
        <end position="568"/>
    </location>
</feature>
<feature type="domain" description="PAS" evidence="9">
    <location>
        <begin position="573"/>
        <end position="643"/>
    </location>
</feature>
<dbReference type="CDD" id="cd00082">
    <property type="entry name" value="HisKA"/>
    <property type="match status" value="1"/>
</dbReference>
<dbReference type="CDD" id="cd00130">
    <property type="entry name" value="PAS"/>
    <property type="match status" value="2"/>
</dbReference>
<dbReference type="SMART" id="SM00091">
    <property type="entry name" value="PAS"/>
    <property type="match status" value="2"/>
</dbReference>
<dbReference type="InterPro" id="IPR011006">
    <property type="entry name" value="CheY-like_superfamily"/>
</dbReference>
<dbReference type="InterPro" id="IPR036097">
    <property type="entry name" value="HisK_dim/P_sf"/>
</dbReference>
<dbReference type="Pfam" id="PF01590">
    <property type="entry name" value="GAF"/>
    <property type="match status" value="1"/>
</dbReference>
<dbReference type="PROSITE" id="PS50112">
    <property type="entry name" value="PAS"/>
    <property type="match status" value="2"/>
</dbReference>
<evidence type="ECO:0000313" key="11">
    <source>
        <dbReference type="EMBL" id="ADL00517.1"/>
    </source>
</evidence>
<dbReference type="KEGG" id="bsb:Bresu_1205"/>
<dbReference type="PANTHER" id="PTHR43065:SF42">
    <property type="entry name" value="TWO-COMPONENT SENSOR PPRA"/>
    <property type="match status" value="1"/>
</dbReference>
<dbReference type="PROSITE" id="PS50110">
    <property type="entry name" value="RESPONSE_REGULATORY"/>
    <property type="match status" value="1"/>
</dbReference>